<dbReference type="InterPro" id="IPR012296">
    <property type="entry name" value="Nuclease_put_TT1808"/>
</dbReference>
<evidence type="ECO:0000313" key="3">
    <source>
        <dbReference type="Proteomes" id="UP000027395"/>
    </source>
</evidence>
<keyword evidence="3" id="KW-1185">Reference proteome</keyword>
<evidence type="ECO:0000313" key="2">
    <source>
        <dbReference type="EMBL" id="KEI66823.1"/>
    </source>
</evidence>
<dbReference type="RefSeq" id="WP_042153788.1">
    <property type="nucleotide sequence ID" value="NZ_CM002803.1"/>
</dbReference>
<dbReference type="Pfam" id="PF05685">
    <property type="entry name" value="Uma2"/>
    <property type="match status" value="1"/>
</dbReference>
<gene>
    <name evidence="2" type="ORF">A19Y_1831</name>
</gene>
<accession>A0A073CGP8</accession>
<reference evidence="2 3" key="1">
    <citation type="journal article" date="2014" name="Appl. Environ. Microbiol.">
        <title>Elucidation of insertion elements encoded on plasmids and in vitro construction of shuttle vectors from the toxic cyanobacterium Planktothrix.</title>
        <authorList>
            <person name="Christiansen G."/>
            <person name="Goesmann A."/>
            <person name="Kurmayer R."/>
        </authorList>
    </citation>
    <scope>NUCLEOTIDE SEQUENCE [LARGE SCALE GENOMIC DNA]</scope>
    <source>
        <strain evidence="2 3">NIVA-CYA 126/8</strain>
    </source>
</reference>
<dbReference type="STRING" id="388467.A19Y_1831"/>
<dbReference type="CDD" id="cd06260">
    <property type="entry name" value="DUF820-like"/>
    <property type="match status" value="1"/>
</dbReference>
<dbReference type="SUPFAM" id="SSF52980">
    <property type="entry name" value="Restriction endonuclease-like"/>
    <property type="match status" value="1"/>
</dbReference>
<dbReference type="Proteomes" id="UP000027395">
    <property type="component" value="Chromosome"/>
</dbReference>
<evidence type="ECO:0000259" key="1">
    <source>
        <dbReference type="Pfam" id="PF05685"/>
    </source>
</evidence>
<dbReference type="EMBL" id="CM002803">
    <property type="protein sequence ID" value="KEI66823.1"/>
    <property type="molecule type" value="Genomic_DNA"/>
</dbReference>
<dbReference type="PATRIC" id="fig|388467.6.peg.1776"/>
<proteinExistence type="predicted"/>
<protein>
    <recommendedName>
        <fullName evidence="1">Putative restriction endonuclease domain-containing protein</fullName>
    </recommendedName>
</protein>
<dbReference type="eggNOG" id="COG4636">
    <property type="taxonomic scope" value="Bacteria"/>
</dbReference>
<dbReference type="GeneID" id="77289649"/>
<dbReference type="HOGENOM" id="CLU_098557_0_0_3"/>
<dbReference type="InterPro" id="IPR011335">
    <property type="entry name" value="Restrct_endonuc-II-like"/>
</dbReference>
<dbReference type="AlphaFoldDB" id="A0A073CGP8"/>
<organism evidence="2 3">
    <name type="scientific">Planktothrix agardhii (strain NIVA-CYA 126/8)</name>
    <dbReference type="NCBI Taxonomy" id="388467"/>
    <lineage>
        <taxon>Bacteria</taxon>
        <taxon>Bacillati</taxon>
        <taxon>Cyanobacteriota</taxon>
        <taxon>Cyanophyceae</taxon>
        <taxon>Oscillatoriophycideae</taxon>
        <taxon>Oscillatoriales</taxon>
        <taxon>Microcoleaceae</taxon>
        <taxon>Planktothrix</taxon>
    </lineage>
</organism>
<dbReference type="InterPro" id="IPR008538">
    <property type="entry name" value="Uma2"/>
</dbReference>
<dbReference type="PANTHER" id="PTHR47152">
    <property type="entry name" value="SLR2084 PROTEIN-RELATED"/>
    <property type="match status" value="1"/>
</dbReference>
<dbReference type="PANTHER" id="PTHR47152:SF2">
    <property type="entry name" value="SLR2084 PROTEIN"/>
    <property type="match status" value="1"/>
</dbReference>
<name>A0A073CGP8_PLAA1</name>
<feature type="domain" description="Putative restriction endonuclease" evidence="1">
    <location>
        <begin position="29"/>
        <end position="189"/>
    </location>
</feature>
<sequence>MTATLIQPPQEKQSPLADHVLLKNISWQTYQLLLQDLAQQQGIRLIYDQGLLEIMTPLDPHEGNKKLLGRLVETLTEELNIEVRSLGSRTCQRQDLNRGFEPDQCYYIQNESLVWDKEQIDLQQDPPPDLIIEIDITSSSINQLELYRAFLVPEVWRYDGKNITFYQLEGESYRETDNSPTFPFLSKSDIMHFLELKKTTRENAWIGLFRKWVKSQIPTAN</sequence>
<dbReference type="Gene3D" id="3.90.1570.10">
    <property type="entry name" value="tt1808, chain A"/>
    <property type="match status" value="1"/>
</dbReference>